<keyword evidence="3" id="KW-1185">Reference proteome</keyword>
<gene>
    <name evidence="2" type="ORF">FPZ45_16675</name>
</gene>
<dbReference type="Proteomes" id="UP000316330">
    <property type="component" value="Unassembled WGS sequence"/>
</dbReference>
<feature type="transmembrane region" description="Helical" evidence="1">
    <location>
        <begin position="45"/>
        <end position="64"/>
    </location>
</feature>
<name>A0A559JEP0_9BACL</name>
<dbReference type="AlphaFoldDB" id="A0A559JEP0"/>
<accession>A0A559JEP0</accession>
<reference evidence="2 3" key="1">
    <citation type="submission" date="2019-07" db="EMBL/GenBank/DDBJ databases">
        <authorList>
            <person name="Kim J."/>
        </authorList>
    </citation>
    <scope>NUCLEOTIDE SEQUENCE [LARGE SCALE GENOMIC DNA]</scope>
    <source>
        <strain evidence="2 3">G13</strain>
    </source>
</reference>
<comment type="caution">
    <text evidence="2">The sequence shown here is derived from an EMBL/GenBank/DDBJ whole genome shotgun (WGS) entry which is preliminary data.</text>
</comment>
<feature type="transmembrane region" description="Helical" evidence="1">
    <location>
        <begin position="7"/>
        <end position="29"/>
    </location>
</feature>
<keyword evidence="1" id="KW-0472">Membrane</keyword>
<dbReference type="PROSITE" id="PS51257">
    <property type="entry name" value="PROKAR_LIPOPROTEIN"/>
    <property type="match status" value="1"/>
</dbReference>
<evidence type="ECO:0000313" key="3">
    <source>
        <dbReference type="Proteomes" id="UP000316330"/>
    </source>
</evidence>
<proteinExistence type="predicted"/>
<evidence type="ECO:0000256" key="1">
    <source>
        <dbReference type="SAM" id="Phobius"/>
    </source>
</evidence>
<protein>
    <submittedName>
        <fullName evidence="2">Uncharacterized protein</fullName>
    </submittedName>
</protein>
<dbReference type="RefSeq" id="WP_144704238.1">
    <property type="nucleotide sequence ID" value="NZ_VNJJ01000009.1"/>
</dbReference>
<evidence type="ECO:0000313" key="2">
    <source>
        <dbReference type="EMBL" id="TVX98327.1"/>
    </source>
</evidence>
<dbReference type="EMBL" id="VNJJ01000009">
    <property type="protein sequence ID" value="TVX98327.1"/>
    <property type="molecule type" value="Genomic_DNA"/>
</dbReference>
<keyword evidence="1" id="KW-0812">Transmembrane</keyword>
<feature type="transmembrane region" description="Helical" evidence="1">
    <location>
        <begin position="76"/>
        <end position="97"/>
    </location>
</feature>
<sequence>MKSKKHALYFISSVACGFIMVWLFIFFLLNSSNSGLIAERHTDKAIRYFILFIIFLIAFLILIIKQFKLMKRLSIWSVVFIVTILVLLTPVIINAYYQLSEKYENKLAENKQNNSVIEIREIITKSKLKYQLDFEKSNKSSNLSPYQITYIYLTKESEDRLSSNEINELISIFPDRELIIEIREINLKNFIVVRVNSKKEIIDCTPFDICSEINTYY</sequence>
<organism evidence="2 3">
    <name type="scientific">Cohnella terricola</name>
    <dbReference type="NCBI Taxonomy" id="1289167"/>
    <lineage>
        <taxon>Bacteria</taxon>
        <taxon>Bacillati</taxon>
        <taxon>Bacillota</taxon>
        <taxon>Bacilli</taxon>
        <taxon>Bacillales</taxon>
        <taxon>Paenibacillaceae</taxon>
        <taxon>Cohnella</taxon>
    </lineage>
</organism>
<keyword evidence="1" id="KW-1133">Transmembrane helix</keyword>